<evidence type="ECO:0000256" key="4">
    <source>
        <dbReference type="ARBA" id="ARBA00022691"/>
    </source>
</evidence>
<dbReference type="Gene3D" id="3.40.50.150">
    <property type="entry name" value="Vaccinia Virus protein VP39"/>
    <property type="match status" value="1"/>
</dbReference>
<dbReference type="AlphaFoldDB" id="A0A940DLI7"/>
<dbReference type="PANTHER" id="PTHR22807:SF30">
    <property type="entry name" value="28S RRNA (CYTOSINE(4447)-C(5))-METHYLTRANSFERASE-RELATED"/>
    <property type="match status" value="1"/>
</dbReference>
<feature type="binding site" evidence="6">
    <location>
        <position position="140"/>
    </location>
    <ligand>
        <name>S-adenosyl-L-methionine</name>
        <dbReference type="ChEBI" id="CHEBI:59789"/>
    </ligand>
</feature>
<dbReference type="GO" id="GO:0003723">
    <property type="term" value="F:RNA binding"/>
    <property type="evidence" value="ECO:0007669"/>
    <property type="project" value="UniProtKB-UniRule"/>
</dbReference>
<dbReference type="Pfam" id="PF17125">
    <property type="entry name" value="Methyltr_RsmF_N"/>
    <property type="match status" value="1"/>
</dbReference>
<evidence type="ECO:0000256" key="1">
    <source>
        <dbReference type="ARBA" id="ARBA00022490"/>
    </source>
</evidence>
<dbReference type="InterPro" id="IPR031341">
    <property type="entry name" value="Methyltr_RsmF_N"/>
</dbReference>
<dbReference type="Gene3D" id="3.30.70.1170">
    <property type="entry name" value="Sun protein, domain 3"/>
    <property type="match status" value="1"/>
</dbReference>
<reference evidence="8" key="1">
    <citation type="submission" date="2020-10" db="EMBL/GenBank/DDBJ databases">
        <authorList>
            <person name="Gilroy R."/>
        </authorList>
    </citation>
    <scope>NUCLEOTIDE SEQUENCE</scope>
    <source>
        <strain evidence="8">3924</strain>
    </source>
</reference>
<accession>A0A940DLI7</accession>
<dbReference type="PROSITE" id="PS51686">
    <property type="entry name" value="SAM_MT_RSMB_NOP"/>
    <property type="match status" value="1"/>
</dbReference>
<evidence type="ECO:0000313" key="8">
    <source>
        <dbReference type="EMBL" id="MBO8440786.1"/>
    </source>
</evidence>
<dbReference type="GO" id="GO:0008173">
    <property type="term" value="F:RNA methyltransferase activity"/>
    <property type="evidence" value="ECO:0007669"/>
    <property type="project" value="InterPro"/>
</dbReference>
<gene>
    <name evidence="8" type="ORF">IAC51_09085</name>
</gene>
<organism evidence="8 9">
    <name type="scientific">Candidatus Aphodosoma intestinipullorum</name>
    <dbReference type="NCBI Taxonomy" id="2840674"/>
    <lineage>
        <taxon>Bacteria</taxon>
        <taxon>Pseudomonadati</taxon>
        <taxon>Bacteroidota</taxon>
        <taxon>Bacteroidia</taxon>
        <taxon>Bacteroidales</taxon>
        <taxon>Candidatus Aphodosoma</taxon>
    </lineage>
</organism>
<keyword evidence="4 6" id="KW-0949">S-adenosyl-L-methionine</keyword>
<dbReference type="Gene3D" id="2.30.130.60">
    <property type="match status" value="1"/>
</dbReference>
<dbReference type="SUPFAM" id="SSF53335">
    <property type="entry name" value="S-adenosyl-L-methionine-dependent methyltransferases"/>
    <property type="match status" value="1"/>
</dbReference>
<evidence type="ECO:0000259" key="7">
    <source>
        <dbReference type="PROSITE" id="PS51686"/>
    </source>
</evidence>
<dbReference type="Pfam" id="PF13636">
    <property type="entry name" value="Methyltranf_PUA"/>
    <property type="match status" value="1"/>
</dbReference>
<evidence type="ECO:0000256" key="5">
    <source>
        <dbReference type="ARBA" id="ARBA00022884"/>
    </source>
</evidence>
<comment type="caution">
    <text evidence="6">Lacks conserved residue(s) required for the propagation of feature annotation.</text>
</comment>
<evidence type="ECO:0000256" key="2">
    <source>
        <dbReference type="ARBA" id="ARBA00022603"/>
    </source>
</evidence>
<feature type="binding site" evidence="6">
    <location>
        <begin position="116"/>
        <end position="122"/>
    </location>
    <ligand>
        <name>S-adenosyl-L-methionine</name>
        <dbReference type="ChEBI" id="CHEBI:59789"/>
    </ligand>
</feature>
<dbReference type="InterPro" id="IPR029063">
    <property type="entry name" value="SAM-dependent_MTases_sf"/>
</dbReference>
<keyword evidence="2 6" id="KW-0489">Methyltransferase</keyword>
<proteinExistence type="inferred from homology"/>
<feature type="domain" description="SAM-dependent MTase RsmB/NOP-type" evidence="7">
    <location>
        <begin position="1"/>
        <end position="297"/>
    </location>
</feature>
<sequence>MSENTVRGLPVGFIDSVRPLLGAETDEFLSALDSDPPVSVRLSRKVRSVGGCSGVPASWRPVLWCPDGYYLPERPQFTLDPLLHAGAYYVQEASSMFLWQVLVQHAAPDWLVLDMCAAPGGKSTLIGSFLSERGFLVCNEFVPQRANILAENISKWGRGNTLVTNNAPAHFGQYGGLFDAVVVDAPCSGEGMFRKDEGAIAEWSPANVAKCVVRQREILSSAWDALKPGGLLVYSTCTYNRMENEENVQWLMAEYGAELLDVATDGSWGVWRTECGCRFMPHRTLGEGLFMAAVRKPGERDGDRAFRLPKRLPEKEEGLLRWIDARGWTTLLHKDVYYAVQESRYPMVLSMAQNLNVLQCGVPLAVRKGKDFVPQQGLALSGLLAEGAFPACGLDYRQAVTFLRAEAMTLADAPRGFVLVTYRGQPLGFVKNVGNRCNNLYPSAWRIRMNPTDFTPFSIL</sequence>
<protein>
    <submittedName>
        <fullName evidence="8">rRNA cytosine-C5-methyltransferase</fullName>
    </submittedName>
</protein>
<dbReference type="Pfam" id="PF01189">
    <property type="entry name" value="Methyltr_RsmB-F"/>
    <property type="match status" value="1"/>
</dbReference>
<dbReference type="InterPro" id="IPR001678">
    <property type="entry name" value="MeTrfase_RsmB-F_NOP2_dom"/>
</dbReference>
<dbReference type="InterPro" id="IPR023267">
    <property type="entry name" value="RCMT"/>
</dbReference>
<keyword evidence="5 6" id="KW-0694">RNA-binding</keyword>
<feature type="active site" description="Nucleophile" evidence="6">
    <location>
        <position position="237"/>
    </location>
</feature>
<dbReference type="InterPro" id="IPR027391">
    <property type="entry name" value="Nol1_Nop2_Fmu_2"/>
</dbReference>
<dbReference type="EMBL" id="JADIMV010000156">
    <property type="protein sequence ID" value="MBO8440786.1"/>
    <property type="molecule type" value="Genomic_DNA"/>
</dbReference>
<keyword evidence="1" id="KW-0963">Cytoplasm</keyword>
<evidence type="ECO:0000313" key="9">
    <source>
        <dbReference type="Proteomes" id="UP000712007"/>
    </source>
</evidence>
<dbReference type="Proteomes" id="UP000712007">
    <property type="component" value="Unassembled WGS sequence"/>
</dbReference>
<dbReference type="InterPro" id="IPR049560">
    <property type="entry name" value="MeTrfase_RsmB-F_NOP2_cat"/>
</dbReference>
<evidence type="ECO:0000256" key="3">
    <source>
        <dbReference type="ARBA" id="ARBA00022679"/>
    </source>
</evidence>
<comment type="caution">
    <text evidence="8">The sequence shown here is derived from an EMBL/GenBank/DDBJ whole genome shotgun (WGS) entry which is preliminary data.</text>
</comment>
<feature type="binding site" evidence="6">
    <location>
        <position position="184"/>
    </location>
    <ligand>
        <name>S-adenosyl-L-methionine</name>
        <dbReference type="ChEBI" id="CHEBI:59789"/>
    </ligand>
</feature>
<name>A0A940DLI7_9BACT</name>
<comment type="similarity">
    <text evidence="6">Belongs to the class I-like SAM-binding methyltransferase superfamily. RsmB/NOP family.</text>
</comment>
<dbReference type="PRINTS" id="PR02008">
    <property type="entry name" value="RCMTFAMILY"/>
</dbReference>
<evidence type="ECO:0000256" key="6">
    <source>
        <dbReference type="PROSITE-ProRule" id="PRU01023"/>
    </source>
</evidence>
<reference evidence="8" key="2">
    <citation type="journal article" date="2021" name="PeerJ">
        <title>Extensive microbial diversity within the chicken gut microbiome revealed by metagenomics and culture.</title>
        <authorList>
            <person name="Gilroy R."/>
            <person name="Ravi A."/>
            <person name="Getino M."/>
            <person name="Pursley I."/>
            <person name="Horton D.L."/>
            <person name="Alikhan N.F."/>
            <person name="Baker D."/>
            <person name="Gharbi K."/>
            <person name="Hall N."/>
            <person name="Watson M."/>
            <person name="Adriaenssens E.M."/>
            <person name="Foster-Nyarko E."/>
            <person name="Jarju S."/>
            <person name="Secka A."/>
            <person name="Antonio M."/>
            <person name="Oren A."/>
            <person name="Chaudhuri R.R."/>
            <person name="La Ragione R."/>
            <person name="Hildebrand F."/>
            <person name="Pallen M.J."/>
        </authorList>
    </citation>
    <scope>NUCLEOTIDE SEQUENCE</scope>
    <source>
        <strain evidence="8">3924</strain>
    </source>
</reference>
<dbReference type="PANTHER" id="PTHR22807">
    <property type="entry name" value="NOP2 YEAST -RELATED NOL1/NOP2/FMU SUN DOMAIN-CONTAINING"/>
    <property type="match status" value="1"/>
</dbReference>
<keyword evidence="3 6" id="KW-0808">Transferase</keyword>
<dbReference type="CDD" id="cd02440">
    <property type="entry name" value="AdoMet_MTases"/>
    <property type="match status" value="1"/>
</dbReference>
<dbReference type="GO" id="GO:0001510">
    <property type="term" value="P:RNA methylation"/>
    <property type="evidence" value="ECO:0007669"/>
    <property type="project" value="InterPro"/>
</dbReference>